<evidence type="ECO:0000313" key="2">
    <source>
        <dbReference type="EMBL" id="EYC44450.1"/>
    </source>
</evidence>
<feature type="domain" description="Ground-like" evidence="1">
    <location>
        <begin position="141"/>
        <end position="212"/>
    </location>
</feature>
<comment type="caution">
    <text evidence="2">The sequence shown here is derived from an EMBL/GenBank/DDBJ whole genome shotgun (WGS) entry which is preliminary data.</text>
</comment>
<dbReference type="OrthoDB" id="5841509at2759"/>
<gene>
    <name evidence="2" type="primary">Acey_s0461.g1884</name>
    <name evidence="2" type="ORF">Y032_0461g1884</name>
</gene>
<evidence type="ECO:0000313" key="3">
    <source>
        <dbReference type="Proteomes" id="UP000024635"/>
    </source>
</evidence>
<name>A0A016WXQ7_9BILA</name>
<dbReference type="Proteomes" id="UP000024635">
    <property type="component" value="Unassembled WGS sequence"/>
</dbReference>
<dbReference type="InterPro" id="IPR007284">
    <property type="entry name" value="Ground-like_dom"/>
</dbReference>
<accession>A0A016WXQ7</accession>
<evidence type="ECO:0000259" key="1">
    <source>
        <dbReference type="Pfam" id="PF04155"/>
    </source>
</evidence>
<dbReference type="Pfam" id="PF04155">
    <property type="entry name" value="Ground-like"/>
    <property type="match status" value="1"/>
</dbReference>
<organism evidence="2 3">
    <name type="scientific">Ancylostoma ceylanicum</name>
    <dbReference type="NCBI Taxonomy" id="53326"/>
    <lineage>
        <taxon>Eukaryota</taxon>
        <taxon>Metazoa</taxon>
        <taxon>Ecdysozoa</taxon>
        <taxon>Nematoda</taxon>
        <taxon>Chromadorea</taxon>
        <taxon>Rhabditida</taxon>
        <taxon>Rhabditina</taxon>
        <taxon>Rhabditomorpha</taxon>
        <taxon>Strongyloidea</taxon>
        <taxon>Ancylostomatidae</taxon>
        <taxon>Ancylostomatinae</taxon>
        <taxon>Ancylostoma</taxon>
    </lineage>
</organism>
<keyword evidence="3" id="KW-1185">Reference proteome</keyword>
<protein>
    <recommendedName>
        <fullName evidence="1">Ground-like domain-containing protein</fullName>
    </recommendedName>
</protein>
<proteinExistence type="predicted"/>
<dbReference type="AlphaFoldDB" id="A0A016WXQ7"/>
<reference evidence="3" key="1">
    <citation type="journal article" date="2015" name="Nat. Genet.">
        <title>The genome and transcriptome of the zoonotic hookworm Ancylostoma ceylanicum identify infection-specific gene families.</title>
        <authorList>
            <person name="Schwarz E.M."/>
            <person name="Hu Y."/>
            <person name="Antoshechkin I."/>
            <person name="Miller M.M."/>
            <person name="Sternberg P.W."/>
            <person name="Aroian R.V."/>
        </authorList>
    </citation>
    <scope>NUCLEOTIDE SEQUENCE</scope>
    <source>
        <strain evidence="3">HY135</strain>
    </source>
</reference>
<dbReference type="EMBL" id="JARK01000061">
    <property type="protein sequence ID" value="EYC44450.1"/>
    <property type="molecule type" value="Genomic_DNA"/>
</dbReference>
<sequence length="214" mass="22743">MNPIPASYNYGNTGIKSLLTPSCFSPASSRRPMTAAGFCLLVLLTRSSGVSSILFDLLNTLGPHYPACVCAPPPCAASAAASASSVSQSSFAGPVGPVGPVGPYGGGYYGGGGYGGPPMYPVRGPYRHRRRRQTLVRAAHDEQCSSDTIGDIIEQAMTPSLMESRERIKKSLLTHYGRENVVLCSSNRIAFTVTDGAEYCERIREGISCYAFVF</sequence>